<comment type="similarity">
    <text evidence="1">Belongs to the TrbE/VirB4 family.</text>
</comment>
<dbReference type="Gene3D" id="3.40.50.300">
    <property type="entry name" value="P-loop containing nucleotide triphosphate hydrolases"/>
    <property type="match status" value="1"/>
</dbReference>
<evidence type="ECO:0000313" key="6">
    <source>
        <dbReference type="Proteomes" id="UP001356170"/>
    </source>
</evidence>
<reference evidence="5 6" key="1">
    <citation type="submission" date="2024-01" db="EMBL/GenBank/DDBJ databases">
        <title>Novel species of the genus Luteimonas isolated from rivers.</title>
        <authorList>
            <person name="Lu H."/>
        </authorList>
    </citation>
    <scope>NUCLEOTIDE SEQUENCE [LARGE SCALE GENOMIC DNA]</scope>
    <source>
        <strain evidence="5 6">FXH3W</strain>
    </source>
</reference>
<dbReference type="PANTHER" id="PTHR30121">
    <property type="entry name" value="UNCHARACTERIZED PROTEIN YJGR-RELATED"/>
    <property type="match status" value="1"/>
</dbReference>
<dbReference type="RefSeq" id="WP_331704250.1">
    <property type="nucleotide sequence ID" value="NZ_JAZHBO010000002.1"/>
</dbReference>
<comment type="caution">
    <text evidence="5">The sequence shown here is derived from an EMBL/GenBank/DDBJ whole genome shotgun (WGS) entry which is preliminary data.</text>
</comment>
<evidence type="ECO:0000256" key="3">
    <source>
        <dbReference type="ARBA" id="ARBA00022840"/>
    </source>
</evidence>
<protein>
    <submittedName>
        <fullName evidence="5">VirB4 family type IV secretion/conjugal transfer ATPase</fullName>
    </submittedName>
</protein>
<keyword evidence="3" id="KW-0067">ATP-binding</keyword>
<evidence type="ECO:0000259" key="4">
    <source>
        <dbReference type="Pfam" id="PF03135"/>
    </source>
</evidence>
<proteinExistence type="inferred from homology"/>
<dbReference type="Proteomes" id="UP001356170">
    <property type="component" value="Unassembled WGS sequence"/>
</dbReference>
<dbReference type="InterPro" id="IPR018145">
    <property type="entry name" value="CagE_TrbE_VirB_cntrl_dom"/>
</dbReference>
<evidence type="ECO:0000256" key="2">
    <source>
        <dbReference type="ARBA" id="ARBA00022741"/>
    </source>
</evidence>
<dbReference type="SUPFAM" id="SSF52540">
    <property type="entry name" value="P-loop containing nucleoside triphosphate hydrolases"/>
    <property type="match status" value="1"/>
</dbReference>
<organism evidence="5 6">
    <name type="scientific">Aquilutibacter rugosus</name>
    <dbReference type="NCBI Taxonomy" id="3115820"/>
    <lineage>
        <taxon>Bacteria</taxon>
        <taxon>Pseudomonadati</taxon>
        <taxon>Pseudomonadota</taxon>
        <taxon>Gammaproteobacteria</taxon>
        <taxon>Lysobacterales</taxon>
        <taxon>Lysobacteraceae</taxon>
        <taxon>Aquilutibacter</taxon>
    </lineage>
</organism>
<evidence type="ECO:0000313" key="5">
    <source>
        <dbReference type="EMBL" id="MEF2156458.1"/>
    </source>
</evidence>
<keyword evidence="2" id="KW-0547">Nucleotide-binding</keyword>
<keyword evidence="6" id="KW-1185">Reference proteome</keyword>
<gene>
    <name evidence="5" type="ORF">V3390_09520</name>
</gene>
<evidence type="ECO:0000256" key="1">
    <source>
        <dbReference type="ARBA" id="ARBA00006512"/>
    </source>
</evidence>
<dbReference type="PANTHER" id="PTHR30121:SF12">
    <property type="entry name" value="TYPE IV SECRETION SYSTEM PROTEIN CAGE"/>
    <property type="match status" value="1"/>
</dbReference>
<accession>A0ABU7V2C1</accession>
<sequence>MASVADVLPYSSHVEPGVIRLTGGELMTTLELSGLPAEGLSADDLRRHHDEFERTIRSLKGPDHGHFALWAHQIKRREIAKSPAPAGSASIWERSLCRARGVQEQGAYTVRNYLTLIHRPPPLRASRLRNAQDCARAVDSALVTHTEHLAALESGLMAYRPSRLQVFNESGQLMSMPMRFLATLLGHSHCVGLVPAGPIRHHLLESDWTFDAQSATWSWTDTSLPAGCGAMLQVREYPTRTAPGMLSSLADLPIEYVQSQSFSPLGRQQALTTLDRAKSRLWAAGDRAVSQIAELDQAMDALSGGGLVFGEYHYSLAVRAESRQALETVLADARAELTRNGLVSVRETHGALPAYLAQFPGNWRYRPRVAVISSQNATAFAAPHGEYLGKAEGNPWGPAVCAFRTRQGQLHHFSFHPSEPGRDANGELVLGNTLIIGKSGVGKTVLMNYLLANTLLLEPRPRLFLFDKDRASRAFIERVGGRYLELRYGQTPGLNPLVLATDPAHRGFLLQWLAVLTNRSEWSQLEEQELRIALDQIALAEPEHRTLTNLRVLLPNRGDQCLYAALHRWTKGQSLGWVFDQPGDYFEGETAPIIGVDCTDLLNDPSIRVPLVSYLLFRLEQLLDGHRLIYAIDEFWRILDGHEELSAFIRNKQKTIRKQNGLGLFATQSPDDALASSIASSLIEQTATLLLLPNPGATREEYCNGLKLSQEEFERVRSLGESSRQFLIKQRGVSAVCRLDLYGQSELLDVLSGVSKE</sequence>
<dbReference type="InterPro" id="IPR027417">
    <property type="entry name" value="P-loop_NTPase"/>
</dbReference>
<name>A0ABU7V2C1_9GAMM</name>
<dbReference type="InterPro" id="IPR051162">
    <property type="entry name" value="T4SS_component"/>
</dbReference>
<dbReference type="Pfam" id="PF03135">
    <property type="entry name" value="CagE_TrbE_VirB"/>
    <property type="match status" value="1"/>
</dbReference>
<feature type="domain" description="CagE TrbE VirB component of type IV transporter system central" evidence="4">
    <location>
        <begin position="229"/>
        <end position="368"/>
    </location>
</feature>
<dbReference type="EMBL" id="JAZHBO010000002">
    <property type="protein sequence ID" value="MEF2156458.1"/>
    <property type="molecule type" value="Genomic_DNA"/>
</dbReference>